<accession>A0A0C3GU50</accession>
<dbReference type="FunCoup" id="A0A0C3GU50">
    <property type="interactions" value="241"/>
</dbReference>
<dbReference type="InterPro" id="IPR007251">
    <property type="entry name" value="Iron_permease_Fet4"/>
</dbReference>
<reference evidence="3" key="2">
    <citation type="submission" date="2015-01" db="EMBL/GenBank/DDBJ databases">
        <title>Evolutionary Origins and Diversification of the Mycorrhizal Mutualists.</title>
        <authorList>
            <consortium name="DOE Joint Genome Institute"/>
            <consortium name="Mycorrhizal Genomics Consortium"/>
            <person name="Kohler A."/>
            <person name="Kuo A."/>
            <person name="Nagy L.G."/>
            <person name="Floudas D."/>
            <person name="Copeland A."/>
            <person name="Barry K.W."/>
            <person name="Cichocki N."/>
            <person name="Veneault-Fourrey C."/>
            <person name="LaButti K."/>
            <person name="Lindquist E.A."/>
            <person name="Lipzen A."/>
            <person name="Lundell T."/>
            <person name="Morin E."/>
            <person name="Murat C."/>
            <person name="Riley R."/>
            <person name="Ohm R."/>
            <person name="Sun H."/>
            <person name="Tunlid A."/>
            <person name="Henrissat B."/>
            <person name="Grigoriev I.V."/>
            <person name="Hibbett D.S."/>
            <person name="Martin F."/>
        </authorList>
    </citation>
    <scope>NUCLEOTIDE SEQUENCE [LARGE SCALE GENOMIC DNA]</scope>
    <source>
        <strain evidence="3">Zn</strain>
    </source>
</reference>
<feature type="transmembrane region" description="Helical" evidence="1">
    <location>
        <begin position="445"/>
        <end position="466"/>
    </location>
</feature>
<dbReference type="Proteomes" id="UP000054321">
    <property type="component" value="Unassembled WGS sequence"/>
</dbReference>
<dbReference type="Pfam" id="PF04120">
    <property type="entry name" value="Iron_permease"/>
    <property type="match status" value="2"/>
</dbReference>
<dbReference type="STRING" id="913774.A0A0C3GU50"/>
<organism evidence="2 3">
    <name type="scientific">Oidiodendron maius (strain Zn)</name>
    <dbReference type="NCBI Taxonomy" id="913774"/>
    <lineage>
        <taxon>Eukaryota</taxon>
        <taxon>Fungi</taxon>
        <taxon>Dikarya</taxon>
        <taxon>Ascomycota</taxon>
        <taxon>Pezizomycotina</taxon>
        <taxon>Leotiomycetes</taxon>
        <taxon>Leotiomycetes incertae sedis</taxon>
        <taxon>Myxotrichaceae</taxon>
        <taxon>Oidiodendron</taxon>
    </lineage>
</organism>
<keyword evidence="1" id="KW-1133">Transmembrane helix</keyword>
<evidence type="ECO:0000256" key="1">
    <source>
        <dbReference type="SAM" id="Phobius"/>
    </source>
</evidence>
<gene>
    <name evidence="2" type="ORF">OIDMADRAFT_149017</name>
</gene>
<evidence type="ECO:0000313" key="3">
    <source>
        <dbReference type="Proteomes" id="UP000054321"/>
    </source>
</evidence>
<keyword evidence="3" id="KW-1185">Reference proteome</keyword>
<sequence length="537" mass="59948">MWIWVARLLSSISNSRDVIALITFSTGAKLLHKPGGYHFIPRTSRLNRACWCTATAHPTTIEQLALRAPGARQAIDCTAPTQVATKTRLLDRWLDKVVELSGSQAIFFTIVAAVLTWAFLGIPFGHSNDWQVGISDAQAIINMIFDAFLMRQQLNSHESLMLVTACLRSRITSNKRMLKSLMESGKYEMVKPIQFGDLKQTEFAAKLPSENWLGRISTAVSDFMGHIATVCAFWVCIFIWIGFGHYCGWSDTWQLYINSATSAWMVFILAFLANIRERHNKYTTSCLVYIYKADAALELKLRSITGDRIENGPVIISVPKRGRLQRGIDYYADLVGTLLGIAILFFVIIIWIVIGPAMSFDSNWWLLIGTYAGLIGLNDGFVLRNVQNILSGYQSTEFTQLAYDDMDMLAVVGVSQLNEERVADNSLSCRVSIAVGNVCSHEITVVLGAILIVGLIIGASAMGWSVTGQLLCNVPPSIIESFFMMILVTGHNVGDAERRVDLHNLYLRRLKLISYLNTFVKIERQEELSSRQLLPVA</sequence>
<dbReference type="HOGENOM" id="CLU_028340_0_0_1"/>
<keyword evidence="1" id="KW-0472">Membrane</keyword>
<dbReference type="AlphaFoldDB" id="A0A0C3GU50"/>
<dbReference type="InParanoid" id="A0A0C3GU50"/>
<proteinExistence type="predicted"/>
<keyword evidence="1" id="KW-0812">Transmembrane</keyword>
<protein>
    <recommendedName>
        <fullName evidence="4">Low affinity iron permease</fullName>
    </recommendedName>
</protein>
<feature type="transmembrane region" description="Helical" evidence="1">
    <location>
        <begin position="105"/>
        <end position="124"/>
    </location>
</feature>
<name>A0A0C3GU50_OIDMZ</name>
<feature type="transmembrane region" description="Helical" evidence="1">
    <location>
        <begin position="364"/>
        <end position="383"/>
    </location>
</feature>
<feature type="transmembrane region" description="Helical" evidence="1">
    <location>
        <begin position="330"/>
        <end position="352"/>
    </location>
</feature>
<evidence type="ECO:0008006" key="4">
    <source>
        <dbReference type="Google" id="ProtNLM"/>
    </source>
</evidence>
<dbReference type="OrthoDB" id="2224262at2759"/>
<evidence type="ECO:0000313" key="2">
    <source>
        <dbReference type="EMBL" id="KIM94834.1"/>
    </source>
</evidence>
<feature type="transmembrane region" description="Helical" evidence="1">
    <location>
        <begin position="255"/>
        <end position="275"/>
    </location>
</feature>
<dbReference type="GO" id="GO:0055085">
    <property type="term" value="P:transmembrane transport"/>
    <property type="evidence" value="ECO:0007669"/>
    <property type="project" value="InterPro"/>
</dbReference>
<dbReference type="EMBL" id="KN832888">
    <property type="protein sequence ID" value="KIM94834.1"/>
    <property type="molecule type" value="Genomic_DNA"/>
</dbReference>
<feature type="transmembrane region" description="Helical" evidence="1">
    <location>
        <begin position="223"/>
        <end position="243"/>
    </location>
</feature>
<reference evidence="2 3" key="1">
    <citation type="submission" date="2014-04" db="EMBL/GenBank/DDBJ databases">
        <authorList>
            <consortium name="DOE Joint Genome Institute"/>
            <person name="Kuo A."/>
            <person name="Martino E."/>
            <person name="Perotto S."/>
            <person name="Kohler A."/>
            <person name="Nagy L.G."/>
            <person name="Floudas D."/>
            <person name="Copeland A."/>
            <person name="Barry K.W."/>
            <person name="Cichocki N."/>
            <person name="Veneault-Fourrey C."/>
            <person name="LaButti K."/>
            <person name="Lindquist E.A."/>
            <person name="Lipzen A."/>
            <person name="Lundell T."/>
            <person name="Morin E."/>
            <person name="Murat C."/>
            <person name="Sun H."/>
            <person name="Tunlid A."/>
            <person name="Henrissat B."/>
            <person name="Grigoriev I.V."/>
            <person name="Hibbett D.S."/>
            <person name="Martin F."/>
            <person name="Nordberg H.P."/>
            <person name="Cantor M.N."/>
            <person name="Hua S.X."/>
        </authorList>
    </citation>
    <scope>NUCLEOTIDE SEQUENCE [LARGE SCALE GENOMIC DNA]</scope>
    <source>
        <strain evidence="2 3">Zn</strain>
    </source>
</reference>